<reference evidence="11 12" key="1">
    <citation type="journal article" date="2011" name="Proc. Natl. Acad. Sci. U.S.A.">
        <title>Evolutionary erosion of yeast sex chromosomes by mating-type switching accidents.</title>
        <authorList>
            <person name="Gordon J.L."/>
            <person name="Armisen D."/>
            <person name="Proux-Wera E."/>
            <person name="Oheigeartaigh S.S."/>
            <person name="Byrne K.P."/>
            <person name="Wolfe K.H."/>
        </authorList>
    </citation>
    <scope>NUCLEOTIDE SEQUENCE [LARGE SCALE GENOMIC DNA]</scope>
    <source>
        <strain evidence="12">ATCC MYA-139 / BCRC 22969 / CBS 8797 / CCRC 22969 / KCTC 17520 / NBRC 10181 / NCYC 3082</strain>
    </source>
</reference>
<accession>J7S6C4</accession>
<dbReference type="HOGENOM" id="CLU_004894_3_1_1"/>
<dbReference type="GO" id="GO:0005524">
    <property type="term" value="F:ATP binding"/>
    <property type="evidence" value="ECO:0007669"/>
    <property type="project" value="UniProtKB-KW"/>
</dbReference>
<dbReference type="InterPro" id="IPR053016">
    <property type="entry name" value="CTF18-RFC_complex"/>
</dbReference>
<dbReference type="CDD" id="cd18140">
    <property type="entry name" value="HLD_clamp_RFC"/>
    <property type="match status" value="1"/>
</dbReference>
<sequence>MCRFRRPIASQYTDADLQTREGQLGVFSLRGHARVSRSRASRIRGRMALGSDCGLGSAPAATLQPLNVLGQSDLFGNYDTQPVAGDETRIQGDNPEEVDRFISSSGAAVALKRKAALNEPAGPLYAQGHSTSTSWKDDDFYGININALLDKIEAQAHDNDATGGDEEEEQGDGGLHKGEPQAQKLWVEKWRPKSFVDLIGNEKSDRILLAWLRQWSFAAFKEEPPNPPKAEDSNDDKSVRDIDPYQRPYKRILLIHGPPGIGKTSVAHILAKHAGFAVSEINASDERAGPLVKQKVQNTLFNHTFNDRPVCLVADEIDGSIESGFVKVLLDILYQDGKATNQARYRNMQSTFSKKKKNKKTSKVLLRPIVAICNNLYAPALEKLRPHCQIISFKRPADSALQERLQHICKSERLLISKKVVNNLIDLSQGDVRNCINNLQFLSKQKYSDESILSVKSNEEIEGIGSNQKDTSMSWFKVVNDIFKKDNNREVREQFYEVLKNVEMNGNYDRIVQGCFALYPTVKYSDNGVKKPASITDWLYFQDLMHKSLYTHNGELLRYCPTVPLSFFHHFGDVANKTDQRIKNPEYEQREILKQNSDIVSSIQDGVSSVAPKRSTFLNQKTLVNDILPFLDHMLSVDVLKVKDNKMKVLLIDRMLAILEAFQLSINQMENELTDSRPILTIDPPIDKIVVFDSKKIKEIVTKRPHVLNLLFAKSEENKVKKRHIDKVTKEKAALEDNKYKNKKARTFGSNSVDFFKKQYESINLSSQSETGNSSAKHVNNNFTPGDTTPTPKDSVRIWVRYKSGFSNAVRKNVSWDALWQ</sequence>
<evidence type="ECO:0000313" key="11">
    <source>
        <dbReference type="EMBL" id="CCK69671.1"/>
    </source>
</evidence>
<protein>
    <recommendedName>
        <fullName evidence="10">AAA+ ATPase domain-containing protein</fullName>
    </recommendedName>
</protein>
<dbReference type="GO" id="GO:0000724">
    <property type="term" value="P:double-strand break repair via homologous recombination"/>
    <property type="evidence" value="ECO:0007669"/>
    <property type="project" value="EnsemblFungi"/>
</dbReference>
<keyword evidence="6" id="KW-0539">Nucleus</keyword>
<keyword evidence="5" id="KW-0238">DNA-binding</keyword>
<comment type="subcellular location">
    <subcellularLocation>
        <location evidence="1">Nucleus</location>
    </subcellularLocation>
</comment>
<evidence type="ECO:0000256" key="5">
    <source>
        <dbReference type="ARBA" id="ARBA00023125"/>
    </source>
</evidence>
<keyword evidence="7" id="KW-0131">Cell cycle</keyword>
<evidence type="ECO:0000259" key="10">
    <source>
        <dbReference type="SMART" id="SM00382"/>
    </source>
</evidence>
<dbReference type="GeneID" id="34525351"/>
<gene>
    <name evidence="11" type="primary">KNAG0C05730</name>
    <name evidence="11" type="ordered locus">KNAG_0C05730</name>
</gene>
<dbReference type="GO" id="GO:0034398">
    <property type="term" value="P:telomere tethering at nuclear periphery"/>
    <property type="evidence" value="ECO:0007669"/>
    <property type="project" value="EnsemblFungi"/>
</dbReference>
<dbReference type="STRING" id="1071383.J7S6C4"/>
<proteinExistence type="inferred from homology"/>
<dbReference type="Gene3D" id="1.10.8.60">
    <property type="match status" value="1"/>
</dbReference>
<feature type="region of interest" description="Disordered" evidence="9">
    <location>
        <begin position="767"/>
        <end position="790"/>
    </location>
</feature>
<dbReference type="OrthoDB" id="2195431at2759"/>
<evidence type="ECO:0000256" key="7">
    <source>
        <dbReference type="ARBA" id="ARBA00023306"/>
    </source>
</evidence>
<dbReference type="Pfam" id="PF00004">
    <property type="entry name" value="AAA"/>
    <property type="match status" value="1"/>
</dbReference>
<dbReference type="SMART" id="SM00382">
    <property type="entry name" value="AAA"/>
    <property type="match status" value="1"/>
</dbReference>
<feature type="region of interest" description="Disordered" evidence="9">
    <location>
        <begin position="158"/>
        <end position="178"/>
    </location>
</feature>
<dbReference type="AlphaFoldDB" id="J7S6C4"/>
<evidence type="ECO:0000256" key="6">
    <source>
        <dbReference type="ARBA" id="ARBA00023242"/>
    </source>
</evidence>
<dbReference type="GO" id="GO:0006270">
    <property type="term" value="P:DNA replication initiation"/>
    <property type="evidence" value="ECO:0007669"/>
    <property type="project" value="EnsemblFungi"/>
</dbReference>
<dbReference type="InterPro" id="IPR027417">
    <property type="entry name" value="P-loop_NTPase"/>
</dbReference>
<dbReference type="OMA" id="RWLKGWE"/>
<keyword evidence="12" id="KW-1185">Reference proteome</keyword>
<evidence type="ECO:0000313" key="12">
    <source>
        <dbReference type="Proteomes" id="UP000006310"/>
    </source>
</evidence>
<dbReference type="GO" id="GO:0007064">
    <property type="term" value="P:mitotic sister chromatid cohesion"/>
    <property type="evidence" value="ECO:0007669"/>
    <property type="project" value="EnsemblFungi"/>
</dbReference>
<dbReference type="Proteomes" id="UP000006310">
    <property type="component" value="Chromosome 3"/>
</dbReference>
<keyword evidence="4" id="KW-0067">ATP-binding</keyword>
<dbReference type="PANTHER" id="PTHR46765">
    <property type="entry name" value="P-LOOP CONTAINING NUCLEOSIDE TRIPHOSPHATE HYDROLASES SUPERFAMILY PROTEIN"/>
    <property type="match status" value="1"/>
</dbReference>
<organism evidence="11 12">
    <name type="scientific">Huiozyma naganishii (strain ATCC MYA-139 / BCRC 22969 / CBS 8797 / KCTC 17520 / NBRC 10181 / NCYC 3082 / Yp74L-3)</name>
    <name type="common">Yeast</name>
    <name type="synonym">Kazachstania naganishii</name>
    <dbReference type="NCBI Taxonomy" id="1071383"/>
    <lineage>
        <taxon>Eukaryota</taxon>
        <taxon>Fungi</taxon>
        <taxon>Dikarya</taxon>
        <taxon>Ascomycota</taxon>
        <taxon>Saccharomycotina</taxon>
        <taxon>Saccharomycetes</taxon>
        <taxon>Saccharomycetales</taxon>
        <taxon>Saccharomycetaceae</taxon>
        <taxon>Huiozyma</taxon>
    </lineage>
</organism>
<dbReference type="SUPFAM" id="SSF52540">
    <property type="entry name" value="P-loop containing nucleoside triphosphate hydrolases"/>
    <property type="match status" value="1"/>
</dbReference>
<keyword evidence="2" id="KW-0235">DNA replication</keyword>
<feature type="domain" description="AAA+ ATPase" evidence="10">
    <location>
        <begin position="249"/>
        <end position="397"/>
    </location>
</feature>
<dbReference type="Gene3D" id="3.40.50.300">
    <property type="entry name" value="P-loop containing nucleotide triphosphate hydrolases"/>
    <property type="match status" value="1"/>
</dbReference>
<comment type="similarity">
    <text evidence="8">Belongs to the activator 1 small subunits family. CTF18 subfamily.</text>
</comment>
<name>J7S6C4_HUIN7</name>
<evidence type="ECO:0000256" key="1">
    <source>
        <dbReference type="ARBA" id="ARBA00004123"/>
    </source>
</evidence>
<dbReference type="CDD" id="cd00009">
    <property type="entry name" value="AAA"/>
    <property type="match status" value="1"/>
</dbReference>
<dbReference type="RefSeq" id="XP_022463917.1">
    <property type="nucleotide sequence ID" value="XM_022607308.1"/>
</dbReference>
<evidence type="ECO:0000256" key="3">
    <source>
        <dbReference type="ARBA" id="ARBA00022741"/>
    </source>
</evidence>
<evidence type="ECO:0000256" key="2">
    <source>
        <dbReference type="ARBA" id="ARBA00022705"/>
    </source>
</evidence>
<dbReference type="GO" id="GO:0031390">
    <property type="term" value="C:Ctf18 RFC-like complex"/>
    <property type="evidence" value="ECO:0007669"/>
    <property type="project" value="EnsemblFungi"/>
</dbReference>
<dbReference type="InterPro" id="IPR003593">
    <property type="entry name" value="AAA+_ATPase"/>
</dbReference>
<dbReference type="GO" id="GO:0003677">
    <property type="term" value="F:DNA binding"/>
    <property type="evidence" value="ECO:0007669"/>
    <property type="project" value="UniProtKB-KW"/>
</dbReference>
<dbReference type="GO" id="GO:0035753">
    <property type="term" value="P:maintenance of DNA trinucleotide repeats"/>
    <property type="evidence" value="ECO:0007669"/>
    <property type="project" value="EnsemblFungi"/>
</dbReference>
<evidence type="ECO:0000256" key="4">
    <source>
        <dbReference type="ARBA" id="ARBA00022840"/>
    </source>
</evidence>
<dbReference type="InterPro" id="IPR047854">
    <property type="entry name" value="RFC_lid"/>
</dbReference>
<reference evidence="12" key="2">
    <citation type="submission" date="2012-08" db="EMBL/GenBank/DDBJ databases">
        <title>Genome sequence of Kazachstania naganishii.</title>
        <authorList>
            <person name="Gordon J.L."/>
            <person name="Armisen D."/>
            <person name="Proux-Wera E."/>
            <person name="OhEigeartaigh S.S."/>
            <person name="Byrne K.P."/>
            <person name="Wolfe K.H."/>
        </authorList>
    </citation>
    <scope>NUCLEOTIDE SEQUENCE [LARGE SCALE GENOMIC DNA]</scope>
    <source>
        <strain evidence="12">ATCC MYA-139 / BCRC 22969 / CBS 8797 / CCRC 22969 / KCTC 17520 / NBRC 10181 / NCYC 3082</strain>
    </source>
</reference>
<dbReference type="PANTHER" id="PTHR46765:SF1">
    <property type="entry name" value="P-LOOP CONTAINING NUCLEOSIDE TRIPHOSPHATE HYDROLASES SUPERFAMILY PROTEIN"/>
    <property type="match status" value="1"/>
</dbReference>
<evidence type="ECO:0000256" key="9">
    <source>
        <dbReference type="SAM" id="MobiDB-lite"/>
    </source>
</evidence>
<dbReference type="GO" id="GO:0016887">
    <property type="term" value="F:ATP hydrolysis activity"/>
    <property type="evidence" value="ECO:0007669"/>
    <property type="project" value="InterPro"/>
</dbReference>
<feature type="region of interest" description="Disordered" evidence="9">
    <location>
        <begin position="221"/>
        <end position="241"/>
    </location>
</feature>
<evidence type="ECO:0000256" key="8">
    <source>
        <dbReference type="ARBA" id="ARBA00043975"/>
    </source>
</evidence>
<dbReference type="GO" id="GO:0043596">
    <property type="term" value="C:nuclear replication fork"/>
    <property type="evidence" value="ECO:0007669"/>
    <property type="project" value="EnsemblFungi"/>
</dbReference>
<dbReference type="Pfam" id="PF25361">
    <property type="entry name" value="AAA_lid_RFC1"/>
    <property type="match status" value="1"/>
</dbReference>
<dbReference type="eggNOG" id="KOG1969">
    <property type="taxonomic scope" value="Eukaryota"/>
</dbReference>
<dbReference type="GO" id="GO:0003689">
    <property type="term" value="F:DNA clamp loader activity"/>
    <property type="evidence" value="ECO:0007669"/>
    <property type="project" value="EnsemblFungi"/>
</dbReference>
<dbReference type="EMBL" id="HE978316">
    <property type="protein sequence ID" value="CCK69671.1"/>
    <property type="molecule type" value="Genomic_DNA"/>
</dbReference>
<dbReference type="KEGG" id="kng:KNAG_0C05730"/>
<dbReference type="InterPro" id="IPR003959">
    <property type="entry name" value="ATPase_AAA_core"/>
</dbReference>
<keyword evidence="3" id="KW-0547">Nucleotide-binding</keyword>